<dbReference type="EMBL" id="BJHW01000001">
    <property type="protein sequence ID" value="GDY53109.1"/>
    <property type="molecule type" value="Genomic_DNA"/>
</dbReference>
<evidence type="ECO:0000313" key="2">
    <source>
        <dbReference type="EMBL" id="GDY53109.1"/>
    </source>
</evidence>
<accession>A0A4D4L4Z2</accession>
<keyword evidence="3" id="KW-1185">Reference proteome</keyword>
<feature type="region of interest" description="Disordered" evidence="1">
    <location>
        <begin position="1"/>
        <end position="76"/>
    </location>
</feature>
<gene>
    <name evidence="2" type="ORF">SVIO_037320</name>
</gene>
<evidence type="ECO:0000313" key="3">
    <source>
        <dbReference type="Proteomes" id="UP000301309"/>
    </source>
</evidence>
<dbReference type="Proteomes" id="UP000301309">
    <property type="component" value="Unassembled WGS sequence"/>
</dbReference>
<sequence>MTPATGCGFAAWQGPRGGAGAELHHAAEPQIAAGRGGEGKDRASSRDGAADERRQVRTSSGGLAGQGIQRSAERYP</sequence>
<reference evidence="2 3" key="1">
    <citation type="journal article" date="2020" name="Int. J. Syst. Evol. Microbiol.">
        <title>Reclassification of Streptomyces castelarensis and Streptomyces sporoclivatus as later heterotypic synonyms of Streptomyces antimycoticus.</title>
        <authorList>
            <person name="Komaki H."/>
            <person name="Tamura T."/>
        </authorList>
    </citation>
    <scope>NUCLEOTIDE SEQUENCE [LARGE SCALE GENOMIC DNA]</scope>
    <source>
        <strain evidence="2 3">NBRC 13459</strain>
    </source>
</reference>
<evidence type="ECO:0000256" key="1">
    <source>
        <dbReference type="SAM" id="MobiDB-lite"/>
    </source>
</evidence>
<protein>
    <submittedName>
        <fullName evidence="2">Uncharacterized protein</fullName>
    </submittedName>
</protein>
<feature type="compositionally biased region" description="Basic and acidic residues" evidence="1">
    <location>
        <begin position="37"/>
        <end position="55"/>
    </location>
</feature>
<proteinExistence type="predicted"/>
<name>A0A4D4L4Z2_STRVO</name>
<comment type="caution">
    <text evidence="2">The sequence shown here is derived from an EMBL/GenBank/DDBJ whole genome shotgun (WGS) entry which is preliminary data.</text>
</comment>
<dbReference type="AlphaFoldDB" id="A0A4D4L4Z2"/>
<organism evidence="2 3">
    <name type="scientific">Streptomyces violaceusniger</name>
    <dbReference type="NCBI Taxonomy" id="68280"/>
    <lineage>
        <taxon>Bacteria</taxon>
        <taxon>Bacillati</taxon>
        <taxon>Actinomycetota</taxon>
        <taxon>Actinomycetes</taxon>
        <taxon>Kitasatosporales</taxon>
        <taxon>Streptomycetaceae</taxon>
        <taxon>Streptomyces</taxon>
        <taxon>Streptomyces violaceusniger group</taxon>
    </lineage>
</organism>